<dbReference type="Gene3D" id="3.40.50.10600">
    <property type="entry name" value="SpoIIaa-like domains"/>
    <property type="match status" value="1"/>
</dbReference>
<dbReference type="EMBL" id="FUYC01000001">
    <property type="protein sequence ID" value="SKA72462.1"/>
    <property type="molecule type" value="Genomic_DNA"/>
</dbReference>
<accession>A0A1T4W5E3</accession>
<dbReference type="AlphaFoldDB" id="A0A1T4W5E3"/>
<reference evidence="1 2" key="1">
    <citation type="submission" date="2017-02" db="EMBL/GenBank/DDBJ databases">
        <authorList>
            <person name="Peterson S.W."/>
        </authorList>
    </citation>
    <scope>NUCLEOTIDE SEQUENCE [LARGE SCALE GENOMIC DNA]</scope>
    <source>
        <strain evidence="1 2">DSM 16080</strain>
    </source>
</reference>
<gene>
    <name evidence="1" type="ORF">SAMN02745704_00397</name>
</gene>
<dbReference type="Proteomes" id="UP000190027">
    <property type="component" value="Unassembled WGS sequence"/>
</dbReference>
<sequence>MEYTLESRLDGDILRLVITGRVTTKEAARELVERIIRAIAEAGVVRVLFDVRGVTERLDLGDTFFHVREAPRLASPLRKAVLEAPEHAGYARFFQTTAGNAGLDVKTFFAEDAALDWLRGDADLTEAAN</sequence>
<dbReference type="Pfam" id="PF11964">
    <property type="entry name" value="SpoIIAA-like"/>
    <property type="match status" value="1"/>
</dbReference>
<dbReference type="RefSeq" id="WP_159447105.1">
    <property type="nucleotide sequence ID" value="NZ_FUYC01000001.1"/>
</dbReference>
<dbReference type="InterPro" id="IPR038396">
    <property type="entry name" value="SpoIIAA-like_sf"/>
</dbReference>
<dbReference type="STRING" id="1121449.SAMN02745704_00397"/>
<dbReference type="InterPro" id="IPR021866">
    <property type="entry name" value="SpoIIAA-like"/>
</dbReference>
<evidence type="ECO:0000313" key="1">
    <source>
        <dbReference type="EMBL" id="SKA72462.1"/>
    </source>
</evidence>
<proteinExistence type="predicted"/>
<organism evidence="1 2">
    <name type="scientific">Paucidesulfovibrio gracilis DSM 16080</name>
    <dbReference type="NCBI Taxonomy" id="1121449"/>
    <lineage>
        <taxon>Bacteria</taxon>
        <taxon>Pseudomonadati</taxon>
        <taxon>Thermodesulfobacteriota</taxon>
        <taxon>Desulfovibrionia</taxon>
        <taxon>Desulfovibrionales</taxon>
        <taxon>Desulfovibrionaceae</taxon>
        <taxon>Paucidesulfovibrio</taxon>
    </lineage>
</organism>
<dbReference type="OrthoDB" id="5966214at2"/>
<protein>
    <submittedName>
        <fullName evidence="1">SpoIIAA-like</fullName>
    </submittedName>
</protein>
<evidence type="ECO:0000313" key="2">
    <source>
        <dbReference type="Proteomes" id="UP000190027"/>
    </source>
</evidence>
<keyword evidence="2" id="KW-1185">Reference proteome</keyword>
<name>A0A1T4W5E3_9BACT</name>